<dbReference type="AlphaFoldDB" id="A0A097QTX2"/>
<dbReference type="STRING" id="1505907.TEU_06060"/>
<proteinExistence type="predicted"/>
<name>A0A097QTX2_9EURY</name>
<dbReference type="EMBL" id="CP008887">
    <property type="protein sequence ID" value="AIU69923.1"/>
    <property type="molecule type" value="Genomic_DNA"/>
</dbReference>
<dbReference type="KEGG" id="teu:TEU_06060"/>
<dbReference type="RefSeq" id="WP_050002899.1">
    <property type="nucleotide sequence ID" value="NZ_CP008887.1"/>
</dbReference>
<dbReference type="HOGENOM" id="CLU_923236_0_0_2"/>
<accession>A0A097QTX2</accession>
<evidence type="ECO:0000313" key="1">
    <source>
        <dbReference type="EMBL" id="AIU69923.1"/>
    </source>
</evidence>
<organism evidence="1 2">
    <name type="scientific">Thermococcus eurythermalis</name>
    <dbReference type="NCBI Taxonomy" id="1505907"/>
    <lineage>
        <taxon>Archaea</taxon>
        <taxon>Methanobacteriati</taxon>
        <taxon>Methanobacteriota</taxon>
        <taxon>Thermococci</taxon>
        <taxon>Thermococcales</taxon>
        <taxon>Thermococcaceae</taxon>
        <taxon>Thermococcus</taxon>
    </lineage>
</organism>
<gene>
    <name evidence="1" type="ORF">TEU_06060</name>
</gene>
<evidence type="ECO:0000313" key="2">
    <source>
        <dbReference type="Proteomes" id="UP000029980"/>
    </source>
</evidence>
<dbReference type="OrthoDB" id="85161at2157"/>
<dbReference type="Proteomes" id="UP000029980">
    <property type="component" value="Chromosome"/>
</dbReference>
<keyword evidence="2" id="KW-1185">Reference proteome</keyword>
<sequence length="301" mass="33025">MRHSKIAFKVLEAGEPVFYDPVYHGRTLKVFGMDDYPVRFISYAVGEYQKLGYSAVVFDTTGEVKGDFDTVIEVRDGSPLGLDPIKLFRVGYFDPYTAVSIVQTLYGLDRSLTDRLYVDVLLRKVSSVPEAVRRDEKYSEVILESYTPLDEALYTGELPELKGSVLVNLGEAHSITLVGAVFLTLAAAFEKRRETVLGLVDGAVLAYTPAGSAALSLLTRPLRTRVTVVASQYATDSLLNVGGPTLLLYHDPDVQFLVYESNGIPMGPVRKYVSKGDGALILVSPESVDVIFGELPEDVLQ</sequence>
<reference evidence="1 2" key="1">
    <citation type="journal article" date="2015" name="Int. J. Syst. Evol. Microbiol.">
        <title>Thermococcus eurythermalis sp. nov., a conditional piezophilic hyperthermophilic archaeon with a wide temperature range isolated from an oil-immersed chimney in the Guaymas Basin.</title>
        <authorList>
            <person name="Zhao W."/>
            <person name="Zeng X."/>
            <person name="Xiao X."/>
        </authorList>
    </citation>
    <scope>NUCLEOTIDE SEQUENCE [LARGE SCALE GENOMIC DNA]</scope>
    <source>
        <strain evidence="1 2">A501</strain>
    </source>
</reference>
<protein>
    <submittedName>
        <fullName evidence="1">Uncharacterized protein</fullName>
    </submittedName>
</protein>
<dbReference type="GeneID" id="25152997"/>